<comment type="caution">
    <text evidence="1">The sequence shown here is derived from an EMBL/GenBank/DDBJ whole genome shotgun (WGS) entry which is preliminary data.</text>
</comment>
<gene>
    <name evidence="1" type="ORF">ATW55_05050</name>
</gene>
<dbReference type="Proteomes" id="UP000053557">
    <property type="component" value="Unassembled WGS sequence"/>
</dbReference>
<dbReference type="AlphaFoldDB" id="A0A101XPH4"/>
<name>A0A101XPH4_9BACL</name>
<organism evidence="1 2">
    <name type="scientific">Ferroacidibacillus organovorans</name>
    <dbReference type="NCBI Taxonomy" id="1765683"/>
    <lineage>
        <taxon>Bacteria</taxon>
        <taxon>Bacillati</taxon>
        <taxon>Bacillota</taxon>
        <taxon>Bacilli</taxon>
        <taxon>Bacillales</taxon>
        <taxon>Alicyclobacillaceae</taxon>
        <taxon>Ferroacidibacillus</taxon>
    </lineage>
</organism>
<protein>
    <submittedName>
        <fullName evidence="1">Uncharacterized protein</fullName>
    </submittedName>
</protein>
<reference evidence="1 2" key="1">
    <citation type="submission" date="2015-12" db="EMBL/GenBank/DDBJ databases">
        <title>Draft genome sequence of Acidibacillus ferrooxidans ITV001, isolated from a chalcopyrite acid mine drainage site in Brazil.</title>
        <authorList>
            <person name="Dall'Agnol H."/>
            <person name="Nancucheo I."/>
            <person name="Johnson B."/>
            <person name="Oliveira R."/>
            <person name="Leite L."/>
            <person name="Pylro V."/>
            <person name="Nunes G.L."/>
            <person name="Tzotzos G."/>
            <person name="Fernandes G.R."/>
            <person name="Dutra J."/>
            <person name="Orellana S.C."/>
            <person name="Oliveira G."/>
        </authorList>
    </citation>
    <scope>NUCLEOTIDE SEQUENCE [LARGE SCALE GENOMIC DNA]</scope>
    <source>
        <strain evidence="2">ITV01</strain>
    </source>
</reference>
<sequence length="84" mass="9353">MSGESFGHDVGSAFVDPLFAKTTVRNRKKVTLDATSMANPLPMFVAKSGLKPICRAIEVMRLRTRSLSAMFKSACKKNRTRCRM</sequence>
<accession>A0A101XPH4</accession>
<evidence type="ECO:0000313" key="1">
    <source>
        <dbReference type="EMBL" id="KUO95002.1"/>
    </source>
</evidence>
<proteinExistence type="predicted"/>
<keyword evidence="2" id="KW-1185">Reference proteome</keyword>
<evidence type="ECO:0000313" key="2">
    <source>
        <dbReference type="Proteomes" id="UP000053557"/>
    </source>
</evidence>
<dbReference type="EMBL" id="LPVJ01000061">
    <property type="protein sequence ID" value="KUO95002.1"/>
    <property type="molecule type" value="Genomic_DNA"/>
</dbReference>